<dbReference type="GO" id="GO:0006071">
    <property type="term" value="P:glycerol metabolic process"/>
    <property type="evidence" value="ECO:0007669"/>
    <property type="project" value="InterPro"/>
</dbReference>
<evidence type="ECO:0000313" key="2">
    <source>
        <dbReference type="Proteomes" id="UP000601522"/>
    </source>
</evidence>
<dbReference type="EMBL" id="JACRTK010000001">
    <property type="protein sequence ID" value="MBC8589810.1"/>
    <property type="molecule type" value="Genomic_DNA"/>
</dbReference>
<keyword evidence="2" id="KW-1185">Reference proteome</keyword>
<dbReference type="SUPFAM" id="SSF110391">
    <property type="entry name" value="GlpP-like"/>
    <property type="match status" value="1"/>
</dbReference>
<protein>
    <submittedName>
        <fullName evidence="1">Glycerol-3-phosphate responsive antiterminator</fullName>
    </submittedName>
</protein>
<accession>A0A926F0U6</accession>
<gene>
    <name evidence="1" type="ORF">H8689_01465</name>
</gene>
<evidence type="ECO:0000313" key="1">
    <source>
        <dbReference type="EMBL" id="MBC8589810.1"/>
    </source>
</evidence>
<comment type="caution">
    <text evidence="1">The sequence shown here is derived from an EMBL/GenBank/DDBJ whole genome shotgun (WGS) entry which is preliminary data.</text>
</comment>
<reference evidence="1 2" key="1">
    <citation type="submission" date="2020-08" db="EMBL/GenBank/DDBJ databases">
        <title>Genome public.</title>
        <authorList>
            <person name="Liu C."/>
            <person name="Sun Q."/>
        </authorList>
    </citation>
    <scope>NUCLEOTIDE SEQUENCE [LARGE SCALE GENOMIC DNA]</scope>
    <source>
        <strain evidence="1 2">NSJ-26</strain>
    </source>
</reference>
<dbReference type="RefSeq" id="WP_249322626.1">
    <property type="nucleotide sequence ID" value="NZ_JACRTK010000001.1"/>
</dbReference>
<proteinExistence type="predicted"/>
<dbReference type="Pfam" id="PF04309">
    <property type="entry name" value="G3P_antiterm"/>
    <property type="match status" value="1"/>
</dbReference>
<dbReference type="InterPro" id="IPR013785">
    <property type="entry name" value="Aldolase_TIM"/>
</dbReference>
<dbReference type="PANTHER" id="PTHR35787">
    <property type="entry name" value="GLYCEROL UPTAKE OPERON ANTITERMINATOR REGULATORY PROTEIN"/>
    <property type="match status" value="1"/>
</dbReference>
<dbReference type="PANTHER" id="PTHR35787:SF1">
    <property type="entry name" value="GLYCEROL UPTAKE OPERON ANTITERMINATOR REGULATORY PROTEIN"/>
    <property type="match status" value="1"/>
</dbReference>
<dbReference type="AlphaFoldDB" id="A0A926F0U6"/>
<dbReference type="GO" id="GO:0006355">
    <property type="term" value="P:regulation of DNA-templated transcription"/>
    <property type="evidence" value="ECO:0007669"/>
    <property type="project" value="InterPro"/>
</dbReference>
<dbReference type="InterPro" id="IPR006699">
    <property type="entry name" value="GlpP"/>
</dbReference>
<dbReference type="Proteomes" id="UP000601522">
    <property type="component" value="Unassembled WGS sequence"/>
</dbReference>
<dbReference type="Gene3D" id="3.20.20.70">
    <property type="entry name" value="Aldolase class I"/>
    <property type="match status" value="1"/>
</dbReference>
<organism evidence="1 2">
    <name type="scientific">Wansuia hejianensis</name>
    <dbReference type="NCBI Taxonomy" id="2763667"/>
    <lineage>
        <taxon>Bacteria</taxon>
        <taxon>Bacillati</taxon>
        <taxon>Bacillota</taxon>
        <taxon>Clostridia</taxon>
        <taxon>Lachnospirales</taxon>
        <taxon>Lachnospiraceae</taxon>
        <taxon>Wansuia</taxon>
    </lineage>
</organism>
<sequence>MGENFFNAIYDNPIIAAINDEKNIDEAINSPCNMVFLLIGDILNIGDFVNSFKEKGKLVYIHVDLIGGFSKDTVALKYIHDYIKPDGIISTRSNIIKAAKELNMFTIQRLFILDSRSLESGINSIKSVRPDAVEILPGIMPKVVKEIGEKTHIPIVTGGLIRYKEDIINSLNAGAVGISTSKKDIWSI</sequence>
<name>A0A926F0U6_9FIRM</name>
<dbReference type="PIRSF" id="PIRSF016897">
    <property type="entry name" value="GlpP"/>
    <property type="match status" value="1"/>
</dbReference>